<dbReference type="Proteomes" id="UP000054598">
    <property type="component" value="Unassembled WGS sequence"/>
</dbReference>
<protein>
    <submittedName>
        <fullName evidence="1">Uncharacterized protein</fullName>
    </submittedName>
</protein>
<dbReference type="PATRIC" id="fig|2198.3.peg.1938"/>
<evidence type="ECO:0000313" key="2">
    <source>
        <dbReference type="Proteomes" id="UP000054598"/>
    </source>
</evidence>
<dbReference type="AlphaFoldDB" id="A0A117ME63"/>
<accession>A0A117ME63</accession>
<dbReference type="EMBL" id="LGHE01000271">
    <property type="protein sequence ID" value="KUK99221.1"/>
    <property type="molecule type" value="Genomic_DNA"/>
</dbReference>
<name>A0A117ME63_9EURY</name>
<sequence length="54" mass="5710">MPKWSYTGKSVSDEKVEQALTAVKSACFCCAEHSSDCPLAKAAGAIAEMTEAKQ</sequence>
<reference evidence="2" key="1">
    <citation type="journal article" date="2015" name="MBio">
        <title>Genome-Resolved Metagenomic Analysis Reveals Roles for Candidate Phyla and Other Microbial Community Members in Biogeochemical Transformations in Oil Reservoirs.</title>
        <authorList>
            <person name="Hu P."/>
            <person name="Tom L."/>
            <person name="Singh A."/>
            <person name="Thomas B.C."/>
            <person name="Baker B.J."/>
            <person name="Piceno Y.M."/>
            <person name="Andersen G.L."/>
            <person name="Banfield J.F."/>
        </authorList>
    </citation>
    <scope>NUCLEOTIDE SEQUENCE [LARGE SCALE GENOMIC DNA]</scope>
</reference>
<evidence type="ECO:0000313" key="1">
    <source>
        <dbReference type="EMBL" id="KUK99221.1"/>
    </source>
</evidence>
<proteinExistence type="predicted"/>
<gene>
    <name evidence="1" type="ORF">XE10_1864</name>
</gene>
<organism evidence="1 2">
    <name type="scientific">Methanoculleus marisnigri</name>
    <dbReference type="NCBI Taxonomy" id="2198"/>
    <lineage>
        <taxon>Archaea</taxon>
        <taxon>Methanobacteriati</taxon>
        <taxon>Methanobacteriota</taxon>
        <taxon>Stenosarchaea group</taxon>
        <taxon>Methanomicrobia</taxon>
        <taxon>Methanomicrobiales</taxon>
        <taxon>Methanomicrobiaceae</taxon>
        <taxon>Methanoculleus</taxon>
    </lineage>
</organism>
<comment type="caution">
    <text evidence="1">The sequence shown here is derived from an EMBL/GenBank/DDBJ whole genome shotgun (WGS) entry which is preliminary data.</text>
</comment>